<name>A0A974ZZN6_9BACT</name>
<keyword evidence="2" id="KW-1185">Reference proteome</keyword>
<dbReference type="KEGG" id="fuv:JR347_12630"/>
<accession>A0A974ZZN6</accession>
<reference evidence="1" key="1">
    <citation type="submission" date="2021-02" db="EMBL/GenBank/DDBJ databases">
        <title>Fulvivirga sp. S481 isolated from sea water.</title>
        <authorList>
            <person name="Bae S.S."/>
            <person name="Baek K."/>
        </authorList>
    </citation>
    <scope>NUCLEOTIDE SEQUENCE</scope>
    <source>
        <strain evidence="1">S481</strain>
    </source>
</reference>
<sequence length="65" mass="7619">MEQEQYKFAEGDIVYEVTSPHLLMLITSQKGIIYYCQQIDGMKKKPSAYMERDLKAFHKAEDSKN</sequence>
<organism evidence="1 2">
    <name type="scientific">Fulvivirga lutea</name>
    <dbReference type="NCBI Taxonomy" id="2810512"/>
    <lineage>
        <taxon>Bacteria</taxon>
        <taxon>Pseudomonadati</taxon>
        <taxon>Bacteroidota</taxon>
        <taxon>Cytophagia</taxon>
        <taxon>Cytophagales</taxon>
        <taxon>Fulvivirgaceae</taxon>
        <taxon>Fulvivirga</taxon>
    </lineage>
</organism>
<dbReference type="EMBL" id="CP070608">
    <property type="protein sequence ID" value="QSE96444.1"/>
    <property type="molecule type" value="Genomic_DNA"/>
</dbReference>
<evidence type="ECO:0000313" key="1">
    <source>
        <dbReference type="EMBL" id="QSE96444.1"/>
    </source>
</evidence>
<dbReference type="RefSeq" id="WP_205720960.1">
    <property type="nucleotide sequence ID" value="NZ_CP070608.1"/>
</dbReference>
<evidence type="ECO:0000313" key="2">
    <source>
        <dbReference type="Proteomes" id="UP000662783"/>
    </source>
</evidence>
<proteinExistence type="predicted"/>
<protein>
    <submittedName>
        <fullName evidence="1">Uncharacterized protein</fullName>
    </submittedName>
</protein>
<dbReference type="AlphaFoldDB" id="A0A974ZZN6"/>
<dbReference type="Proteomes" id="UP000662783">
    <property type="component" value="Chromosome"/>
</dbReference>
<gene>
    <name evidence="1" type="ORF">JR347_12630</name>
</gene>